<gene>
    <name evidence="2" type="ORF">H9812_05360</name>
</gene>
<protein>
    <submittedName>
        <fullName evidence="2">GNAT family N-acetyltransferase</fullName>
    </submittedName>
</protein>
<dbReference type="PANTHER" id="PTHR43792">
    <property type="entry name" value="GNAT FAMILY, PUTATIVE (AFU_ORTHOLOGUE AFUA_3G00765)-RELATED-RELATED"/>
    <property type="match status" value="1"/>
</dbReference>
<comment type="caution">
    <text evidence="2">The sequence shown here is derived from an EMBL/GenBank/DDBJ whole genome shotgun (WGS) entry which is preliminary data.</text>
</comment>
<reference evidence="2" key="2">
    <citation type="submission" date="2021-04" db="EMBL/GenBank/DDBJ databases">
        <authorList>
            <person name="Gilroy R."/>
        </authorList>
    </citation>
    <scope>NUCLEOTIDE SEQUENCE</scope>
    <source>
        <strain evidence="2">CHK33-5263</strain>
    </source>
</reference>
<organism evidence="2 3">
    <name type="scientific">Candidatus Gallimonas intestinigallinarum</name>
    <dbReference type="NCBI Taxonomy" id="2838604"/>
    <lineage>
        <taxon>Bacteria</taxon>
        <taxon>Bacillati</taxon>
        <taxon>Bacillota</taxon>
        <taxon>Clostridia</taxon>
        <taxon>Candidatus Gallimonas</taxon>
    </lineage>
</organism>
<dbReference type="InterPro" id="IPR051531">
    <property type="entry name" value="N-acetyltransferase"/>
</dbReference>
<dbReference type="GO" id="GO:0016747">
    <property type="term" value="F:acyltransferase activity, transferring groups other than amino-acyl groups"/>
    <property type="evidence" value="ECO:0007669"/>
    <property type="project" value="InterPro"/>
</dbReference>
<dbReference type="AlphaFoldDB" id="A0A9D2DX46"/>
<dbReference type="EMBL" id="DXBS01000106">
    <property type="protein sequence ID" value="HIZ24877.1"/>
    <property type="molecule type" value="Genomic_DNA"/>
</dbReference>
<evidence type="ECO:0000313" key="2">
    <source>
        <dbReference type="EMBL" id="HIZ24877.1"/>
    </source>
</evidence>
<dbReference type="SUPFAM" id="SSF55729">
    <property type="entry name" value="Acyl-CoA N-acyltransferases (Nat)"/>
    <property type="match status" value="2"/>
</dbReference>
<reference evidence="2" key="1">
    <citation type="journal article" date="2021" name="PeerJ">
        <title>Extensive microbial diversity within the chicken gut microbiome revealed by metagenomics and culture.</title>
        <authorList>
            <person name="Gilroy R."/>
            <person name="Ravi A."/>
            <person name="Getino M."/>
            <person name="Pursley I."/>
            <person name="Horton D.L."/>
            <person name="Alikhan N.F."/>
            <person name="Baker D."/>
            <person name="Gharbi K."/>
            <person name="Hall N."/>
            <person name="Watson M."/>
            <person name="Adriaenssens E.M."/>
            <person name="Foster-Nyarko E."/>
            <person name="Jarju S."/>
            <person name="Secka A."/>
            <person name="Antonio M."/>
            <person name="Oren A."/>
            <person name="Chaudhuri R.R."/>
            <person name="La Ragione R."/>
            <person name="Hildebrand F."/>
            <person name="Pallen M.J."/>
        </authorList>
    </citation>
    <scope>NUCLEOTIDE SEQUENCE</scope>
    <source>
        <strain evidence="2">CHK33-5263</strain>
    </source>
</reference>
<feature type="domain" description="N-acetyltransferase" evidence="1">
    <location>
        <begin position="84"/>
        <end position="241"/>
    </location>
</feature>
<sequence>MLVVHVEKALRGYEGAYPMVAQQFALAFAGDVTYLNRMDDAGDMGLRKSKLQYLPCEVVGKYAVTPRRPIDTLSELPELTTQRLTLRAVREEDAAVYARLAGDGARNRWWGYDWRADVAADFVPTADWFLSGARELFAKKMEMPLGIYRGDVLIGETTLHRFGYTAEAEIGVRLLPEYEGSGYAAEALAAYMAYAFSKLELERVEAKHFQENARSGRSLQLAGMKKTGEDEAFVYYEKTAKM</sequence>
<name>A0A9D2DX46_9FIRM</name>
<evidence type="ECO:0000259" key="1">
    <source>
        <dbReference type="PROSITE" id="PS51186"/>
    </source>
</evidence>
<dbReference type="Proteomes" id="UP000824044">
    <property type="component" value="Unassembled WGS sequence"/>
</dbReference>
<dbReference type="InterPro" id="IPR000182">
    <property type="entry name" value="GNAT_dom"/>
</dbReference>
<evidence type="ECO:0000313" key="3">
    <source>
        <dbReference type="Proteomes" id="UP000824044"/>
    </source>
</evidence>
<dbReference type="Pfam" id="PF13302">
    <property type="entry name" value="Acetyltransf_3"/>
    <property type="match status" value="1"/>
</dbReference>
<dbReference type="Gene3D" id="3.40.630.30">
    <property type="match status" value="2"/>
</dbReference>
<accession>A0A9D2DX46</accession>
<dbReference type="PROSITE" id="PS51186">
    <property type="entry name" value="GNAT"/>
    <property type="match status" value="1"/>
</dbReference>
<proteinExistence type="predicted"/>
<dbReference type="InterPro" id="IPR016181">
    <property type="entry name" value="Acyl_CoA_acyltransferase"/>
</dbReference>